<dbReference type="PROSITE" id="PS00972">
    <property type="entry name" value="USP_1"/>
    <property type="match status" value="1"/>
</dbReference>
<name>A0A7J0G2H8_9ERIC</name>
<feature type="compositionally biased region" description="Polar residues" evidence="2">
    <location>
        <begin position="58"/>
        <end position="69"/>
    </location>
</feature>
<feature type="region of interest" description="Disordered" evidence="2">
    <location>
        <begin position="137"/>
        <end position="224"/>
    </location>
</feature>
<accession>A0A7J0G2H8</accession>
<feature type="domain" description="USP" evidence="3">
    <location>
        <begin position="420"/>
        <end position="453"/>
    </location>
</feature>
<dbReference type="InterPro" id="IPR038765">
    <property type="entry name" value="Papain-like_cys_pep_sf"/>
</dbReference>
<dbReference type="GO" id="GO:0004843">
    <property type="term" value="F:cysteine-type deubiquitinase activity"/>
    <property type="evidence" value="ECO:0007669"/>
    <property type="project" value="InterPro"/>
</dbReference>
<evidence type="ECO:0000256" key="1">
    <source>
        <dbReference type="ARBA" id="ARBA00009085"/>
    </source>
</evidence>
<keyword evidence="4" id="KW-0645">Protease</keyword>
<comment type="caution">
    <text evidence="4">The sequence shown here is derived from an EMBL/GenBank/DDBJ whole genome shotgun (WGS) entry which is preliminary data.</text>
</comment>
<dbReference type="SUPFAM" id="SSF54001">
    <property type="entry name" value="Cysteine proteinases"/>
    <property type="match status" value="1"/>
</dbReference>
<dbReference type="Gene3D" id="3.90.70.10">
    <property type="entry name" value="Cysteine proteinases"/>
    <property type="match status" value="1"/>
</dbReference>
<evidence type="ECO:0000259" key="3">
    <source>
        <dbReference type="PROSITE" id="PS50235"/>
    </source>
</evidence>
<dbReference type="Pfam" id="PF00443">
    <property type="entry name" value="UCH"/>
    <property type="match status" value="1"/>
</dbReference>
<dbReference type="Proteomes" id="UP000585474">
    <property type="component" value="Unassembled WGS sequence"/>
</dbReference>
<sequence length="453" mass="48670">MPPGEGIPRVPRSWGMPGRGQEVADVLSKIEPEGYFDVSKVLDSKNFKKHFACGRIEVSSSGRENTTSGDEGESRLSRGDLQRGSPFRGDSVEFLRVIRGDIGRISRKAFSDPPDLPLLRWLGGKVQDPFTNLFSKGLSSSSDSKSEFLLDSGLSPELRSDGRGQGRELGGDISSPSKGIVIREKCPRKDDHAAKKGEVDDSKGKEAMPPPPLKRTKSNKGASNAAMRTLVPGTSSPSMGDNLGFGASMMSSAPVARKILNGVILPADKEKVDQFTPNELVTNSFHALGQAVVLVSALALRSQEHQNDLDFQIACADSAELELVKAQLSIFTVILLEFQDGFWPSQFDMDSTGNELALIPIEPSRSSLTIAGGPTLSNGHSTSYGSILYQGITLSSGFAEMGDGYDTSRTATKADRGGLAGLQNLGNTCFMNSAIQCLVHTPPLVEYFFQDYT</sequence>
<feature type="compositionally biased region" description="Basic and acidic residues" evidence="2">
    <location>
        <begin position="158"/>
        <end position="170"/>
    </location>
</feature>
<feature type="region of interest" description="Disordered" evidence="2">
    <location>
        <begin position="58"/>
        <end position="87"/>
    </location>
</feature>
<dbReference type="InterPro" id="IPR001394">
    <property type="entry name" value="Peptidase_C19_UCH"/>
</dbReference>
<keyword evidence="4" id="KW-0378">Hydrolase</keyword>
<feature type="compositionally biased region" description="Basic and acidic residues" evidence="2">
    <location>
        <begin position="181"/>
        <end position="206"/>
    </location>
</feature>
<feature type="compositionally biased region" description="Basic and acidic residues" evidence="2">
    <location>
        <begin position="72"/>
        <end position="81"/>
    </location>
</feature>
<organism evidence="4 5">
    <name type="scientific">Actinidia rufa</name>
    <dbReference type="NCBI Taxonomy" id="165716"/>
    <lineage>
        <taxon>Eukaryota</taxon>
        <taxon>Viridiplantae</taxon>
        <taxon>Streptophyta</taxon>
        <taxon>Embryophyta</taxon>
        <taxon>Tracheophyta</taxon>
        <taxon>Spermatophyta</taxon>
        <taxon>Magnoliopsida</taxon>
        <taxon>eudicotyledons</taxon>
        <taxon>Gunneridae</taxon>
        <taxon>Pentapetalae</taxon>
        <taxon>asterids</taxon>
        <taxon>Ericales</taxon>
        <taxon>Actinidiaceae</taxon>
        <taxon>Actinidia</taxon>
    </lineage>
</organism>
<dbReference type="InterPro" id="IPR050185">
    <property type="entry name" value="Ub_carboxyl-term_hydrolase"/>
</dbReference>
<dbReference type="PROSITE" id="PS50235">
    <property type="entry name" value="USP_3"/>
    <property type="match status" value="1"/>
</dbReference>
<reference evidence="4 5" key="1">
    <citation type="submission" date="2019-07" db="EMBL/GenBank/DDBJ databases">
        <title>De Novo Assembly of kiwifruit Actinidia rufa.</title>
        <authorList>
            <person name="Sugita-Konishi S."/>
            <person name="Sato K."/>
            <person name="Mori E."/>
            <person name="Abe Y."/>
            <person name="Kisaki G."/>
            <person name="Hamano K."/>
            <person name="Suezawa K."/>
            <person name="Otani M."/>
            <person name="Fukuda T."/>
            <person name="Manabe T."/>
            <person name="Gomi K."/>
            <person name="Tabuchi M."/>
            <person name="Akimitsu K."/>
            <person name="Kataoka I."/>
        </authorList>
    </citation>
    <scope>NUCLEOTIDE SEQUENCE [LARGE SCALE GENOMIC DNA]</scope>
    <source>
        <strain evidence="5">cv. Fuchu</strain>
    </source>
</reference>
<dbReference type="InterPro" id="IPR018200">
    <property type="entry name" value="USP_CS"/>
</dbReference>
<dbReference type="InterPro" id="IPR028889">
    <property type="entry name" value="USP"/>
</dbReference>
<dbReference type="PANTHER" id="PTHR21646:SF46">
    <property type="entry name" value="UBIQUITIN CARBOXYL-TERMINAL HYDROLASE"/>
    <property type="match status" value="1"/>
</dbReference>
<evidence type="ECO:0000313" key="4">
    <source>
        <dbReference type="EMBL" id="GFZ04982.1"/>
    </source>
</evidence>
<feature type="compositionally biased region" description="Low complexity" evidence="2">
    <location>
        <begin position="137"/>
        <end position="152"/>
    </location>
</feature>
<dbReference type="EMBL" id="BJWL01000017">
    <property type="protein sequence ID" value="GFZ04982.1"/>
    <property type="molecule type" value="Genomic_DNA"/>
</dbReference>
<protein>
    <submittedName>
        <fullName evidence="4">Ubiquitin-specific protease 9</fullName>
    </submittedName>
</protein>
<evidence type="ECO:0000313" key="5">
    <source>
        <dbReference type="Proteomes" id="UP000585474"/>
    </source>
</evidence>
<dbReference type="OrthoDB" id="292964at2759"/>
<gene>
    <name evidence="4" type="ORF">Acr_17g0005540</name>
</gene>
<dbReference type="GO" id="GO:0006508">
    <property type="term" value="P:proteolysis"/>
    <property type="evidence" value="ECO:0007669"/>
    <property type="project" value="UniProtKB-KW"/>
</dbReference>
<dbReference type="PANTHER" id="PTHR21646">
    <property type="entry name" value="UBIQUITIN CARBOXYL-TERMINAL HYDROLASE"/>
    <property type="match status" value="1"/>
</dbReference>
<dbReference type="AlphaFoldDB" id="A0A7J0G2H8"/>
<comment type="similarity">
    <text evidence="1">Belongs to the peptidase C19 family.</text>
</comment>
<dbReference type="GO" id="GO:0016579">
    <property type="term" value="P:protein deubiquitination"/>
    <property type="evidence" value="ECO:0007669"/>
    <property type="project" value="InterPro"/>
</dbReference>
<keyword evidence="5" id="KW-1185">Reference proteome</keyword>
<proteinExistence type="inferred from homology"/>
<evidence type="ECO:0000256" key="2">
    <source>
        <dbReference type="SAM" id="MobiDB-lite"/>
    </source>
</evidence>